<dbReference type="InterPro" id="IPR051681">
    <property type="entry name" value="Ser/Thr_Kinases-Pseudokinases"/>
</dbReference>
<dbReference type="SMART" id="SM00220">
    <property type="entry name" value="S_TKc"/>
    <property type="match status" value="1"/>
</dbReference>
<dbReference type="EMBL" id="JALJOQ010000282">
    <property type="protein sequence ID" value="KAK9786069.1"/>
    <property type="molecule type" value="Genomic_DNA"/>
</dbReference>
<dbReference type="InterPro" id="IPR000719">
    <property type="entry name" value="Prot_kinase_dom"/>
</dbReference>
<dbReference type="Gene3D" id="3.30.200.20">
    <property type="entry name" value="Phosphorylase Kinase, domain 1"/>
    <property type="match status" value="1"/>
</dbReference>
<dbReference type="Pfam" id="PF12796">
    <property type="entry name" value="Ank_2"/>
    <property type="match status" value="1"/>
</dbReference>
<keyword evidence="4" id="KW-0418">Kinase</keyword>
<dbReference type="InterPro" id="IPR002110">
    <property type="entry name" value="Ankyrin_rpt"/>
</dbReference>
<dbReference type="InterPro" id="IPR017441">
    <property type="entry name" value="Protein_kinase_ATP_BS"/>
</dbReference>
<evidence type="ECO:0000256" key="2">
    <source>
        <dbReference type="ARBA" id="ARBA00022679"/>
    </source>
</evidence>
<dbReference type="AlphaFoldDB" id="A0AAW1NN52"/>
<dbReference type="SUPFAM" id="SSF48403">
    <property type="entry name" value="Ankyrin repeat"/>
    <property type="match status" value="1"/>
</dbReference>
<keyword evidence="3 7" id="KW-0547">Nucleotide-binding</keyword>
<dbReference type="PROSITE" id="PS00108">
    <property type="entry name" value="PROTEIN_KINASE_ST"/>
    <property type="match status" value="1"/>
</dbReference>
<name>A0AAW1NN52_9CHLO</name>
<dbReference type="PROSITE" id="PS50088">
    <property type="entry name" value="ANK_REPEAT"/>
    <property type="match status" value="2"/>
</dbReference>
<accession>A0AAW1NN52</accession>
<gene>
    <name evidence="10" type="ORF">WJX73_002690</name>
</gene>
<dbReference type="PROSITE" id="PS50011">
    <property type="entry name" value="PROTEIN_KINASE_DOM"/>
    <property type="match status" value="1"/>
</dbReference>
<comment type="caution">
    <text evidence="10">The sequence shown here is derived from an EMBL/GenBank/DDBJ whole genome shotgun (WGS) entry which is preliminary data.</text>
</comment>
<dbReference type="PROSITE" id="PS50297">
    <property type="entry name" value="ANK_REP_REGION"/>
    <property type="match status" value="1"/>
</dbReference>
<reference evidence="10 11" key="1">
    <citation type="journal article" date="2024" name="Nat. Commun.">
        <title>Phylogenomics reveals the evolutionary origins of lichenization in chlorophyte algae.</title>
        <authorList>
            <person name="Puginier C."/>
            <person name="Libourel C."/>
            <person name="Otte J."/>
            <person name="Skaloud P."/>
            <person name="Haon M."/>
            <person name="Grisel S."/>
            <person name="Petersen M."/>
            <person name="Berrin J.G."/>
            <person name="Delaux P.M."/>
            <person name="Dal Grande F."/>
            <person name="Keller J."/>
        </authorList>
    </citation>
    <scope>NUCLEOTIDE SEQUENCE [LARGE SCALE GENOMIC DNA]</scope>
    <source>
        <strain evidence="10 11">SAG 2036</strain>
    </source>
</reference>
<evidence type="ECO:0000313" key="10">
    <source>
        <dbReference type="EMBL" id="KAK9786069.1"/>
    </source>
</evidence>
<feature type="binding site" evidence="7">
    <location>
        <position position="186"/>
    </location>
    <ligand>
        <name>ATP</name>
        <dbReference type="ChEBI" id="CHEBI:30616"/>
    </ligand>
</feature>
<dbReference type="Gene3D" id="1.10.510.10">
    <property type="entry name" value="Transferase(Phosphotransferase) domain 1"/>
    <property type="match status" value="1"/>
</dbReference>
<dbReference type="CDD" id="cd13999">
    <property type="entry name" value="STKc_MAP3K-like"/>
    <property type="match status" value="1"/>
</dbReference>
<dbReference type="PROSITE" id="PS00107">
    <property type="entry name" value="PROTEIN_KINASE_ATP"/>
    <property type="match status" value="1"/>
</dbReference>
<evidence type="ECO:0000256" key="3">
    <source>
        <dbReference type="ARBA" id="ARBA00022741"/>
    </source>
</evidence>
<dbReference type="Pfam" id="PF00069">
    <property type="entry name" value="Pkinase"/>
    <property type="match status" value="1"/>
</dbReference>
<dbReference type="SMART" id="SM00248">
    <property type="entry name" value="ANK"/>
    <property type="match status" value="2"/>
</dbReference>
<dbReference type="InterPro" id="IPR008271">
    <property type="entry name" value="Ser/Thr_kinase_AS"/>
</dbReference>
<comment type="similarity">
    <text evidence="1">Belongs to the protein kinase superfamily. TKL Ser/Thr protein kinase family.</text>
</comment>
<evidence type="ECO:0000256" key="1">
    <source>
        <dbReference type="ARBA" id="ARBA00005843"/>
    </source>
</evidence>
<feature type="domain" description="Protein kinase" evidence="9">
    <location>
        <begin position="159"/>
        <end position="465"/>
    </location>
</feature>
<keyword evidence="6" id="KW-0040">ANK repeat</keyword>
<feature type="repeat" description="ANK" evidence="6">
    <location>
        <begin position="51"/>
        <end position="84"/>
    </location>
</feature>
<keyword evidence="5 7" id="KW-0067">ATP-binding</keyword>
<dbReference type="Proteomes" id="UP001465755">
    <property type="component" value="Unassembled WGS sequence"/>
</dbReference>
<organism evidence="10 11">
    <name type="scientific">Symbiochloris irregularis</name>
    <dbReference type="NCBI Taxonomy" id="706552"/>
    <lineage>
        <taxon>Eukaryota</taxon>
        <taxon>Viridiplantae</taxon>
        <taxon>Chlorophyta</taxon>
        <taxon>core chlorophytes</taxon>
        <taxon>Trebouxiophyceae</taxon>
        <taxon>Trebouxiales</taxon>
        <taxon>Trebouxiaceae</taxon>
        <taxon>Symbiochloris</taxon>
    </lineage>
</organism>
<keyword evidence="8" id="KW-0723">Serine/threonine-protein kinase</keyword>
<proteinExistence type="inferred from homology"/>
<dbReference type="FunFam" id="3.30.200.20:FF:000180">
    <property type="entry name" value="serine/threonine-protein kinase STY46-like"/>
    <property type="match status" value="1"/>
</dbReference>
<dbReference type="SUPFAM" id="SSF56112">
    <property type="entry name" value="Protein kinase-like (PK-like)"/>
    <property type="match status" value="1"/>
</dbReference>
<evidence type="ECO:0000256" key="4">
    <source>
        <dbReference type="ARBA" id="ARBA00022777"/>
    </source>
</evidence>
<dbReference type="PANTHER" id="PTHR44329:SF140">
    <property type="entry name" value="INACTIVE PROTEIN TYROSINE KINASE PTKL"/>
    <property type="match status" value="1"/>
</dbReference>
<dbReference type="PANTHER" id="PTHR44329">
    <property type="entry name" value="SERINE/THREONINE-PROTEIN KINASE TNNI3K-RELATED"/>
    <property type="match status" value="1"/>
</dbReference>
<evidence type="ECO:0000256" key="6">
    <source>
        <dbReference type="PROSITE-ProRule" id="PRU00023"/>
    </source>
</evidence>
<evidence type="ECO:0000313" key="11">
    <source>
        <dbReference type="Proteomes" id="UP001465755"/>
    </source>
</evidence>
<dbReference type="GO" id="GO:0004674">
    <property type="term" value="F:protein serine/threonine kinase activity"/>
    <property type="evidence" value="ECO:0007669"/>
    <property type="project" value="UniProtKB-KW"/>
</dbReference>
<evidence type="ECO:0000259" key="9">
    <source>
        <dbReference type="PROSITE" id="PS50011"/>
    </source>
</evidence>
<evidence type="ECO:0000256" key="8">
    <source>
        <dbReference type="RuleBase" id="RU000304"/>
    </source>
</evidence>
<evidence type="ECO:0000256" key="5">
    <source>
        <dbReference type="ARBA" id="ARBA00022840"/>
    </source>
</evidence>
<sequence length="483" mass="54285">MNNIHSLHGAKAARRLATTELLFFCRVGDVARCQKICDEFQIDPRHAQDYDKRTALHLAAAEGCYSVVTWLLSNVGVDVNPIDRFNRTPLEEAVRGDFGDVADLLLQAGAKVYLEDEQKLVPLEKSALARYHSVYDRFCKDGDDDDGLQPEWEINRDELELLNQVGTGEYGTVYRAKWLGSIVAVKVLKGCDAVTLGDLRTELHVLQKIHHPHCTQFLGACTRQTPYMIVTEFIPGGSLADFFKIIDMDHTRHPTLRRAVQIALGCAYGMRYMHARRRHLIIHRDLKPANLMLGGMPPDIIDRPTAQKYGVCKIADFGLSKSLALGKGTANNAGVTKNERQMMALQNDGNCLNEVYQLTGETGSYRYMSPEVFRHEPYNSKVDVYAFAMIAYELFEGSIPFGLIHPIQAARQAGIEGVRPIFKPQNRWGKKLPSELKDLVAQCWAPMPGDRPDFHSICTRLEAVLDSLPVEKADKKKKECIIM</sequence>
<protein>
    <recommendedName>
        <fullName evidence="9">Protein kinase domain-containing protein</fullName>
    </recommendedName>
</protein>
<keyword evidence="2" id="KW-0808">Transferase</keyword>
<dbReference type="Gene3D" id="1.25.40.20">
    <property type="entry name" value="Ankyrin repeat-containing domain"/>
    <property type="match status" value="1"/>
</dbReference>
<dbReference type="PIRSF" id="PIRSF000654">
    <property type="entry name" value="Integrin-linked_kinase"/>
    <property type="match status" value="1"/>
</dbReference>
<evidence type="ECO:0000256" key="7">
    <source>
        <dbReference type="PROSITE-ProRule" id="PRU10141"/>
    </source>
</evidence>
<keyword evidence="11" id="KW-1185">Reference proteome</keyword>
<feature type="repeat" description="ANK" evidence="6">
    <location>
        <begin position="85"/>
        <end position="117"/>
    </location>
</feature>
<dbReference type="InterPro" id="IPR036770">
    <property type="entry name" value="Ankyrin_rpt-contain_sf"/>
</dbReference>
<dbReference type="GO" id="GO:0005524">
    <property type="term" value="F:ATP binding"/>
    <property type="evidence" value="ECO:0007669"/>
    <property type="project" value="UniProtKB-UniRule"/>
</dbReference>
<dbReference type="InterPro" id="IPR011009">
    <property type="entry name" value="Kinase-like_dom_sf"/>
</dbReference>